<keyword evidence="1" id="KW-1133">Transmembrane helix</keyword>
<accession>A0A226CW10</accession>
<sequence length="114" mass="13277">MYDVIPLPQFIYFPMSSLIIPTIVRIVVPMMIAIHDDSTNLIRKWGRILATTRDKRYVGRLIRARRSLRIYAGFAQHNYFNCVRSTLPTYFEAVLDYTITALMSINVTDLNEMS</sequence>
<evidence type="ECO:0000313" key="3">
    <source>
        <dbReference type="Proteomes" id="UP000198287"/>
    </source>
</evidence>
<keyword evidence="1" id="KW-0472">Membrane</keyword>
<evidence type="ECO:0000313" key="2">
    <source>
        <dbReference type="EMBL" id="OXA37129.1"/>
    </source>
</evidence>
<gene>
    <name evidence="2" type="ORF">Fcan01_28096</name>
</gene>
<dbReference type="AlphaFoldDB" id="A0A226CW10"/>
<dbReference type="EMBL" id="LNIX01000064">
    <property type="protein sequence ID" value="OXA37129.1"/>
    <property type="molecule type" value="Genomic_DNA"/>
</dbReference>
<organism evidence="2 3">
    <name type="scientific">Folsomia candida</name>
    <name type="common">Springtail</name>
    <dbReference type="NCBI Taxonomy" id="158441"/>
    <lineage>
        <taxon>Eukaryota</taxon>
        <taxon>Metazoa</taxon>
        <taxon>Ecdysozoa</taxon>
        <taxon>Arthropoda</taxon>
        <taxon>Hexapoda</taxon>
        <taxon>Collembola</taxon>
        <taxon>Entomobryomorpha</taxon>
        <taxon>Isotomoidea</taxon>
        <taxon>Isotomidae</taxon>
        <taxon>Proisotominae</taxon>
        <taxon>Folsomia</taxon>
    </lineage>
</organism>
<keyword evidence="3" id="KW-1185">Reference proteome</keyword>
<feature type="transmembrane region" description="Helical" evidence="1">
    <location>
        <begin position="12"/>
        <end position="34"/>
    </location>
</feature>
<comment type="caution">
    <text evidence="2">The sequence shown here is derived from an EMBL/GenBank/DDBJ whole genome shotgun (WGS) entry which is preliminary data.</text>
</comment>
<evidence type="ECO:0000256" key="1">
    <source>
        <dbReference type="SAM" id="Phobius"/>
    </source>
</evidence>
<name>A0A226CW10_FOLCA</name>
<protein>
    <submittedName>
        <fullName evidence="2">Uncharacterized protein</fullName>
    </submittedName>
</protein>
<proteinExistence type="predicted"/>
<keyword evidence="1" id="KW-0812">Transmembrane</keyword>
<dbReference type="Proteomes" id="UP000198287">
    <property type="component" value="Unassembled WGS sequence"/>
</dbReference>
<reference evidence="2 3" key="1">
    <citation type="submission" date="2015-12" db="EMBL/GenBank/DDBJ databases">
        <title>The genome of Folsomia candida.</title>
        <authorList>
            <person name="Faddeeva A."/>
            <person name="Derks M.F."/>
            <person name="Anvar Y."/>
            <person name="Smit S."/>
            <person name="Van Straalen N."/>
            <person name="Roelofs D."/>
        </authorList>
    </citation>
    <scope>NUCLEOTIDE SEQUENCE [LARGE SCALE GENOMIC DNA]</scope>
    <source>
        <strain evidence="2 3">VU population</strain>
        <tissue evidence="2">Whole body</tissue>
    </source>
</reference>